<feature type="domain" description="Cation efflux protein transmembrane" evidence="21">
    <location>
        <begin position="146"/>
        <end position="282"/>
    </location>
</feature>
<evidence type="ECO:0000256" key="17">
    <source>
        <dbReference type="ARBA" id="ARBA00038531"/>
    </source>
</evidence>
<comment type="subunit">
    <text evidence="17">Heterodimer with SLC30A6/ZNT6; form a functional zinc ion transmembrane transporter.</text>
</comment>
<keyword evidence="14 19" id="KW-0406">Ion transport</keyword>
<dbReference type="GO" id="GO:0032580">
    <property type="term" value="C:Golgi cisterna membrane"/>
    <property type="evidence" value="ECO:0007669"/>
    <property type="project" value="UniProtKB-SubCell"/>
</dbReference>
<feature type="transmembrane region" description="Helical" evidence="19">
    <location>
        <begin position="53"/>
        <end position="74"/>
    </location>
</feature>
<dbReference type="GO" id="GO:0006882">
    <property type="term" value="P:intracellular zinc ion homeostasis"/>
    <property type="evidence" value="ECO:0007669"/>
    <property type="project" value="InterPro"/>
</dbReference>
<dbReference type="GO" id="GO:0015297">
    <property type="term" value="F:antiporter activity"/>
    <property type="evidence" value="ECO:0007669"/>
    <property type="project" value="UniProtKB-KW"/>
</dbReference>
<keyword evidence="16" id="KW-0968">Cytoplasmic vesicle</keyword>
<evidence type="ECO:0000256" key="7">
    <source>
        <dbReference type="ARBA" id="ARBA00022449"/>
    </source>
</evidence>
<keyword evidence="9" id="KW-0479">Metal-binding</keyword>
<keyword evidence="12 19" id="KW-1133">Transmembrane helix</keyword>
<evidence type="ECO:0000313" key="23">
    <source>
        <dbReference type="Proteomes" id="UP000007648"/>
    </source>
</evidence>
<evidence type="ECO:0000256" key="12">
    <source>
        <dbReference type="ARBA" id="ARBA00022989"/>
    </source>
</evidence>
<evidence type="ECO:0000256" key="10">
    <source>
        <dbReference type="ARBA" id="ARBA00022833"/>
    </source>
</evidence>
<dbReference type="PANTHER" id="PTHR45755:SF1">
    <property type="entry name" value="PROTON-COUPLED ZINC ANTIPORTER SLC30A5"/>
    <property type="match status" value="1"/>
</dbReference>
<evidence type="ECO:0000256" key="16">
    <source>
        <dbReference type="ARBA" id="ARBA00023329"/>
    </source>
</evidence>
<feature type="transmembrane region" description="Helical" evidence="19">
    <location>
        <begin position="225"/>
        <end position="246"/>
    </location>
</feature>
<evidence type="ECO:0000256" key="14">
    <source>
        <dbReference type="ARBA" id="ARBA00023065"/>
    </source>
</evidence>
<comment type="caution">
    <text evidence="19">Lacks conserved residue(s) required for the propagation of feature annotation.</text>
</comment>
<evidence type="ECO:0000256" key="20">
    <source>
        <dbReference type="SAM" id="MobiDB-lite"/>
    </source>
</evidence>
<evidence type="ECO:0000256" key="6">
    <source>
        <dbReference type="ARBA" id="ARBA00022448"/>
    </source>
</evidence>
<comment type="catalytic activity">
    <reaction evidence="18">
        <text>Zn(2+)(in) + 2 H(+)(out) = Zn(2+)(out) + 2 H(+)(in)</text>
        <dbReference type="Rhea" id="RHEA:72627"/>
        <dbReference type="ChEBI" id="CHEBI:15378"/>
        <dbReference type="ChEBI" id="CHEBI:29105"/>
    </reaction>
</comment>
<evidence type="ECO:0000256" key="8">
    <source>
        <dbReference type="ARBA" id="ARBA00022692"/>
    </source>
</evidence>
<feature type="transmembrane region" description="Helical" evidence="19">
    <location>
        <begin position="95"/>
        <end position="112"/>
    </location>
</feature>
<dbReference type="InterPro" id="IPR045316">
    <property type="entry name" value="Msc2-like"/>
</dbReference>
<feature type="region of interest" description="Disordered" evidence="20">
    <location>
        <begin position="173"/>
        <end position="214"/>
    </location>
</feature>
<evidence type="ECO:0000256" key="19">
    <source>
        <dbReference type="RuleBase" id="RU369017"/>
    </source>
</evidence>
<dbReference type="AlphaFoldDB" id="A0A7N4P3U8"/>
<comment type="similarity">
    <text evidence="5 19">Belongs to the cation diffusion facilitator (CDF) transporter (TC 2.A.4) family. SLC30A subfamily.</text>
</comment>
<dbReference type="Ensembl" id="ENSSHAT00000041262.1">
    <property type="protein sequence ID" value="ENSSHAP00000032797.1"/>
    <property type="gene ID" value="ENSSHAG00000007104.2"/>
</dbReference>
<evidence type="ECO:0000256" key="1">
    <source>
        <dbReference type="ARBA" id="ARBA00004166"/>
    </source>
</evidence>
<reference evidence="22" key="3">
    <citation type="submission" date="2025-09" db="UniProtKB">
        <authorList>
            <consortium name="Ensembl"/>
        </authorList>
    </citation>
    <scope>IDENTIFICATION</scope>
</reference>
<keyword evidence="15 19" id="KW-0472">Membrane</keyword>
<keyword evidence="11" id="KW-0864">Zinc transport</keyword>
<dbReference type="GO" id="GO:0005385">
    <property type="term" value="F:zinc ion transmembrane transporter activity"/>
    <property type="evidence" value="ECO:0007669"/>
    <property type="project" value="UniProtKB-UniRule"/>
</dbReference>
<evidence type="ECO:0000259" key="21">
    <source>
        <dbReference type="Pfam" id="PF01545"/>
    </source>
</evidence>
<keyword evidence="13 19" id="KW-0333">Golgi apparatus</keyword>
<keyword evidence="7" id="KW-0050">Antiport</keyword>
<sequence length="398" mass="43619">MEEKYSSHALAGGGSLGPVDVPSARFTKYIVLLCFTKFLKALGLFESYDLLKAVHIVQFIFILKLGSAFFMVLFQKPFSSGKTITKHQWIKIFKHAVAGCIISLLWFFGLTLCGPLRTLLLFEHSDIVVISLLNVLFTSSGGGPAKPVSVGGLIVNLIGVCAFSHAHGHVHGGSQGGCHSHDHSHSHHGHSHGHNHSHSDHGHSHSHGHSHGSSGGGMNANMRGVFLHILADTLGSIGVIVSTILIEQFGWFFADPLCSLFIAVLIFLSVIPLIKDACQVLLLRLPPENEKEINIALEKIQKIEGLISYRDPHFWRHSANVVAGTIHIQVMSDVLEQRIVQQVTGVLKDAGVNNLTVQVEKEAYFQHMSGLSTGFHDVLAMTKQMESMKYYKDGTYIM</sequence>
<dbReference type="InterPro" id="IPR058533">
    <property type="entry name" value="Cation_efflux_TM"/>
</dbReference>
<dbReference type="SUPFAM" id="SSF161111">
    <property type="entry name" value="Cation efflux protein transmembrane domain-like"/>
    <property type="match status" value="1"/>
</dbReference>
<comment type="subunit">
    <text evidence="19">Homooligomer.</text>
</comment>
<comment type="function">
    <text evidence="19">Functions as a zinc transporter.</text>
</comment>
<evidence type="ECO:0000256" key="15">
    <source>
        <dbReference type="ARBA" id="ARBA00023136"/>
    </source>
</evidence>
<reference evidence="22 23" key="1">
    <citation type="journal article" date="2011" name="Proc. Natl. Acad. Sci. U.S.A.">
        <title>Genetic diversity and population structure of the endangered marsupial Sarcophilus harrisii (Tasmanian devil).</title>
        <authorList>
            <person name="Miller W."/>
            <person name="Hayes V.M."/>
            <person name="Ratan A."/>
            <person name="Petersen D.C."/>
            <person name="Wittekindt N.E."/>
            <person name="Miller J."/>
            <person name="Walenz B."/>
            <person name="Knight J."/>
            <person name="Qi J."/>
            <person name="Zhao F."/>
            <person name="Wang Q."/>
            <person name="Bedoya-Reina O.C."/>
            <person name="Katiyar N."/>
            <person name="Tomsho L.P."/>
            <person name="Kasson L.M."/>
            <person name="Hardie R.A."/>
            <person name="Woodbridge P."/>
            <person name="Tindall E.A."/>
            <person name="Bertelsen M.F."/>
            <person name="Dixon D."/>
            <person name="Pyecroft S."/>
            <person name="Helgen K.M."/>
            <person name="Lesk A.M."/>
            <person name="Pringle T.H."/>
            <person name="Patterson N."/>
            <person name="Zhang Y."/>
            <person name="Kreiss A."/>
            <person name="Woods G.M."/>
            <person name="Jones M.E."/>
            <person name="Schuster S.C."/>
        </authorList>
    </citation>
    <scope>NUCLEOTIDE SEQUENCE [LARGE SCALE GENOMIC DNA]</scope>
</reference>
<accession>A0A7N4P3U8</accession>
<evidence type="ECO:0000313" key="22">
    <source>
        <dbReference type="Ensembl" id="ENSSHAP00000032797.1"/>
    </source>
</evidence>
<gene>
    <name evidence="22" type="primary">SLC30A5</name>
</gene>
<dbReference type="Proteomes" id="UP000007648">
    <property type="component" value="Unassembled WGS sequence"/>
</dbReference>
<dbReference type="GO" id="GO:0012507">
    <property type="term" value="C:ER to Golgi transport vesicle membrane"/>
    <property type="evidence" value="ECO:0007669"/>
    <property type="project" value="UniProtKB-SubCell"/>
</dbReference>
<comment type="subcellular location">
    <subcellularLocation>
        <location evidence="3">Cytoplasmic vesicle</location>
        <location evidence="3">COPII-coated vesicle membrane</location>
        <topology evidence="3">Multi-pass membrane protein</topology>
    </subcellularLocation>
    <subcellularLocation>
        <location evidence="4">Cytoplasmic vesicle</location>
        <location evidence="4">Secretory vesicle membrane</location>
        <topology evidence="4">Multi-pass membrane protein</topology>
    </subcellularLocation>
    <subcellularLocation>
        <location evidence="2">Golgi apparatus</location>
        <location evidence="2">Golgi stack membrane</location>
        <topology evidence="2">Multi-pass membrane protein</topology>
    </subcellularLocation>
    <subcellularLocation>
        <location evidence="1 19">Golgi apparatus</location>
        <location evidence="1 19">trans-Golgi network membrane</location>
        <topology evidence="1 19">Multi-pass membrane protein</topology>
    </subcellularLocation>
</comment>
<proteinExistence type="inferred from homology"/>
<feature type="compositionally biased region" description="Basic residues" evidence="20">
    <location>
        <begin position="182"/>
        <end position="196"/>
    </location>
</feature>
<evidence type="ECO:0000256" key="2">
    <source>
        <dbReference type="ARBA" id="ARBA00004205"/>
    </source>
</evidence>
<evidence type="ECO:0000256" key="5">
    <source>
        <dbReference type="ARBA" id="ARBA00008873"/>
    </source>
</evidence>
<evidence type="ECO:0000256" key="13">
    <source>
        <dbReference type="ARBA" id="ARBA00023034"/>
    </source>
</evidence>
<dbReference type="PANTHER" id="PTHR45755">
    <property type="match status" value="1"/>
</dbReference>
<dbReference type="GeneTree" id="ENSGT00940000155754"/>
<feature type="transmembrane region" description="Helical" evidence="19">
    <location>
        <begin position="252"/>
        <end position="274"/>
    </location>
</feature>
<keyword evidence="23" id="KW-1185">Reference proteome</keyword>
<dbReference type="NCBIfam" id="TIGR01297">
    <property type="entry name" value="CDF"/>
    <property type="match status" value="1"/>
</dbReference>
<dbReference type="Pfam" id="PF01545">
    <property type="entry name" value="Cation_efflux"/>
    <property type="match status" value="1"/>
</dbReference>
<reference evidence="22" key="2">
    <citation type="submission" date="2025-08" db="UniProtKB">
        <authorList>
            <consortium name="Ensembl"/>
        </authorList>
    </citation>
    <scope>IDENTIFICATION</scope>
</reference>
<protein>
    <recommendedName>
        <fullName evidence="19">Zinc transporter</fullName>
    </recommendedName>
</protein>
<organism evidence="22 23">
    <name type="scientific">Sarcophilus harrisii</name>
    <name type="common">Tasmanian devil</name>
    <name type="synonym">Sarcophilus laniarius</name>
    <dbReference type="NCBI Taxonomy" id="9305"/>
    <lineage>
        <taxon>Eukaryota</taxon>
        <taxon>Metazoa</taxon>
        <taxon>Chordata</taxon>
        <taxon>Craniata</taxon>
        <taxon>Vertebrata</taxon>
        <taxon>Euteleostomi</taxon>
        <taxon>Mammalia</taxon>
        <taxon>Metatheria</taxon>
        <taxon>Dasyuromorphia</taxon>
        <taxon>Dasyuridae</taxon>
        <taxon>Sarcophilus</taxon>
    </lineage>
</organism>
<evidence type="ECO:0000256" key="9">
    <source>
        <dbReference type="ARBA" id="ARBA00022723"/>
    </source>
</evidence>
<keyword evidence="8 19" id="KW-0812">Transmembrane</keyword>
<evidence type="ECO:0000256" key="4">
    <source>
        <dbReference type="ARBA" id="ARBA00004638"/>
    </source>
</evidence>
<keyword evidence="6 19" id="KW-0813">Transport</keyword>
<keyword evidence="10" id="KW-0862">Zinc</keyword>
<evidence type="ECO:0000256" key="11">
    <source>
        <dbReference type="ARBA" id="ARBA00022906"/>
    </source>
</evidence>
<dbReference type="InterPro" id="IPR002524">
    <property type="entry name" value="Cation_efflux"/>
</dbReference>
<evidence type="ECO:0000256" key="3">
    <source>
        <dbReference type="ARBA" id="ARBA00004557"/>
    </source>
</evidence>
<dbReference type="Gene3D" id="1.20.1510.10">
    <property type="entry name" value="Cation efflux protein transmembrane domain"/>
    <property type="match status" value="1"/>
</dbReference>
<evidence type="ECO:0000256" key="18">
    <source>
        <dbReference type="ARBA" id="ARBA00048349"/>
    </source>
</evidence>
<name>A0A7N4P3U8_SARHA</name>
<dbReference type="GO" id="GO:0046872">
    <property type="term" value="F:metal ion binding"/>
    <property type="evidence" value="ECO:0007669"/>
    <property type="project" value="UniProtKB-KW"/>
</dbReference>
<dbReference type="InterPro" id="IPR027469">
    <property type="entry name" value="Cation_efflux_TMD_sf"/>
</dbReference>
<dbReference type="GO" id="GO:1904257">
    <property type="term" value="P:zinc ion import into Golgi lumen"/>
    <property type="evidence" value="ECO:0007669"/>
    <property type="project" value="TreeGrafter"/>
</dbReference>